<feature type="non-terminal residue" evidence="1">
    <location>
        <position position="103"/>
    </location>
</feature>
<dbReference type="Proteomes" id="UP000054359">
    <property type="component" value="Unassembled WGS sequence"/>
</dbReference>
<dbReference type="GO" id="GO:0003964">
    <property type="term" value="F:RNA-directed DNA polymerase activity"/>
    <property type="evidence" value="ECO:0007669"/>
    <property type="project" value="UniProtKB-KW"/>
</dbReference>
<protein>
    <submittedName>
        <fullName evidence="1">RNA-directed DNA polymerase from mobile element jockey</fullName>
    </submittedName>
</protein>
<organism evidence="1 2">
    <name type="scientific">Stegodyphus mimosarum</name>
    <name type="common">African social velvet spider</name>
    <dbReference type="NCBI Taxonomy" id="407821"/>
    <lineage>
        <taxon>Eukaryota</taxon>
        <taxon>Metazoa</taxon>
        <taxon>Ecdysozoa</taxon>
        <taxon>Arthropoda</taxon>
        <taxon>Chelicerata</taxon>
        <taxon>Arachnida</taxon>
        <taxon>Araneae</taxon>
        <taxon>Araneomorphae</taxon>
        <taxon>Entelegynae</taxon>
        <taxon>Eresoidea</taxon>
        <taxon>Eresidae</taxon>
        <taxon>Stegodyphus</taxon>
    </lineage>
</organism>
<evidence type="ECO:0000313" key="1">
    <source>
        <dbReference type="EMBL" id="KFM79444.1"/>
    </source>
</evidence>
<reference evidence="1 2" key="1">
    <citation type="submission" date="2013-11" db="EMBL/GenBank/DDBJ databases">
        <title>Genome sequencing of Stegodyphus mimosarum.</title>
        <authorList>
            <person name="Bechsgaard J."/>
        </authorList>
    </citation>
    <scope>NUCLEOTIDE SEQUENCE [LARGE SCALE GENOMIC DNA]</scope>
</reference>
<dbReference type="EMBL" id="KK120952">
    <property type="protein sequence ID" value="KFM79444.1"/>
    <property type="molecule type" value="Genomic_DNA"/>
</dbReference>
<keyword evidence="1" id="KW-0808">Transferase</keyword>
<proteinExistence type="predicted"/>
<keyword evidence="1" id="KW-0695">RNA-directed DNA polymerase</keyword>
<keyword evidence="1" id="KW-0548">Nucleotidyltransferase</keyword>
<keyword evidence="2" id="KW-1185">Reference proteome</keyword>
<dbReference type="AlphaFoldDB" id="A0A087UQ05"/>
<dbReference type="OrthoDB" id="6435567at2759"/>
<accession>A0A087UQ05</accession>
<name>A0A087UQ05_STEMI</name>
<gene>
    <name evidence="1" type="ORF">X975_07049</name>
</gene>
<sequence>MIVTIAPELIIPFLTASWKCRHFPRSAKRATAVLFHKKDKDPLLVISYCVIYLLPALGKLLERVILGRLTFFLHRNRSMELSQSGFRGGMSTKHTISNFLQIV</sequence>
<evidence type="ECO:0000313" key="2">
    <source>
        <dbReference type="Proteomes" id="UP000054359"/>
    </source>
</evidence>